<evidence type="ECO:0000313" key="2">
    <source>
        <dbReference type="Proteomes" id="UP000594435"/>
    </source>
</evidence>
<protein>
    <submittedName>
        <fullName evidence="1">DUF4145 domain-containing protein</fullName>
    </submittedName>
</protein>
<dbReference type="RefSeq" id="WP_088729491.1">
    <property type="nucleotide sequence ID" value="NZ_CP065219.1"/>
</dbReference>
<dbReference type="Proteomes" id="UP000594435">
    <property type="component" value="Plasmid pVN20-VB00237"/>
</dbReference>
<evidence type="ECO:0000313" key="1">
    <source>
        <dbReference type="EMBL" id="QPL56526.1"/>
    </source>
</evidence>
<accession>A0AAJ4LX31</accession>
<gene>
    <name evidence="1" type="ORF">I3X05_23810</name>
</gene>
<keyword evidence="1" id="KW-0614">Plasmid</keyword>
<geneLocation type="plasmid" evidence="1 2">
    <name>pVN20-VB00237</name>
</geneLocation>
<proteinExistence type="predicted"/>
<dbReference type="EMBL" id="CP065219">
    <property type="protein sequence ID" value="QPL56526.1"/>
    <property type="molecule type" value="Genomic_DNA"/>
</dbReference>
<sequence>MIHQVNIGNQSVQINEFVSSCSECGAQIEPVDTGLVNWIQDFTHMMATEFEWVLQCPAQRCKRLIIARYSMKSEKEGFVNGFYSLSEVVPAGLKPVEQHEEVEKISPLFVEIFSQATHAENLGLNQVCGVGYRKALEHLIKDYCIHTNPDKCESIQKVQLMNCITSFVKDANVLACAKRATWLGNDETHYVRKWASRDINDLKVLIKLVSNWIVSDVLTKQYIESMPE</sequence>
<dbReference type="AlphaFoldDB" id="A0AAJ4LX31"/>
<reference evidence="1 2" key="1">
    <citation type="submission" date="2020-11" db="EMBL/GenBank/DDBJ databases">
        <title>Complete and Circularized Genome Assembly of a human isolate of Vibrio navarrensis biotype pommerensis with MiSeq and MinION Sequence Data.</title>
        <authorList>
            <person name="Schwartz K."/>
            <person name="Borowiak M."/>
            <person name="Deneke C."/>
            <person name="Balau V."/>
            <person name="Metelmann C."/>
            <person name="Strauch E."/>
        </authorList>
    </citation>
    <scope>NUCLEOTIDE SEQUENCE [LARGE SCALE GENOMIC DNA]</scope>
    <source>
        <strain evidence="1 2">20-VB00237</strain>
        <plasmid evidence="1 2">pVN20-VB00237</plasmid>
    </source>
</reference>
<name>A0AAJ4LX31_9VIBR</name>
<organism evidence="1 2">
    <name type="scientific">Vibrio navarrensis</name>
    <dbReference type="NCBI Taxonomy" id="29495"/>
    <lineage>
        <taxon>Bacteria</taxon>
        <taxon>Pseudomonadati</taxon>
        <taxon>Pseudomonadota</taxon>
        <taxon>Gammaproteobacteria</taxon>
        <taxon>Vibrionales</taxon>
        <taxon>Vibrionaceae</taxon>
        <taxon>Vibrio</taxon>
    </lineage>
</organism>